<dbReference type="PROSITE" id="PS51257">
    <property type="entry name" value="PROKAR_LIPOPROTEIN"/>
    <property type="match status" value="1"/>
</dbReference>
<feature type="signal peptide" evidence="1">
    <location>
        <begin position="1"/>
        <end position="23"/>
    </location>
</feature>
<reference evidence="2" key="2">
    <citation type="submission" date="2021-04" db="EMBL/GenBank/DDBJ databases">
        <authorList>
            <person name="Gilroy R."/>
        </authorList>
    </citation>
    <scope>NUCLEOTIDE SEQUENCE</scope>
    <source>
        <strain evidence="2">B3-3758</strain>
    </source>
</reference>
<reference evidence="2" key="1">
    <citation type="journal article" date="2021" name="PeerJ">
        <title>Extensive microbial diversity within the chicken gut microbiome revealed by metagenomics and culture.</title>
        <authorList>
            <person name="Gilroy R."/>
            <person name="Ravi A."/>
            <person name="Getino M."/>
            <person name="Pursley I."/>
            <person name="Horton D.L."/>
            <person name="Alikhan N.F."/>
            <person name="Baker D."/>
            <person name="Gharbi K."/>
            <person name="Hall N."/>
            <person name="Watson M."/>
            <person name="Adriaenssens E.M."/>
            <person name="Foster-Nyarko E."/>
            <person name="Jarju S."/>
            <person name="Secka A."/>
            <person name="Antonio M."/>
            <person name="Oren A."/>
            <person name="Chaudhuri R.R."/>
            <person name="La Ragione R."/>
            <person name="Hildebrand F."/>
            <person name="Pallen M.J."/>
        </authorList>
    </citation>
    <scope>NUCLEOTIDE SEQUENCE</scope>
    <source>
        <strain evidence="2">B3-3758</strain>
    </source>
</reference>
<evidence type="ECO:0000313" key="3">
    <source>
        <dbReference type="Proteomes" id="UP000824236"/>
    </source>
</evidence>
<comment type="caution">
    <text evidence="2">The sequence shown here is derived from an EMBL/GenBank/DDBJ whole genome shotgun (WGS) entry which is preliminary data.</text>
</comment>
<gene>
    <name evidence="2" type="ORF">H9791_04770</name>
</gene>
<evidence type="ECO:0000313" key="2">
    <source>
        <dbReference type="EMBL" id="MBU3813806.1"/>
    </source>
</evidence>
<protein>
    <recommendedName>
        <fullName evidence="4">Lipoprotein</fullName>
    </recommendedName>
</protein>
<dbReference type="AlphaFoldDB" id="A0A9E2KGM2"/>
<feature type="chain" id="PRO_5038724631" description="Lipoprotein" evidence="1">
    <location>
        <begin position="24"/>
        <end position="159"/>
    </location>
</feature>
<name>A0A9E2KGM2_9BACE</name>
<evidence type="ECO:0000256" key="1">
    <source>
        <dbReference type="SAM" id="SignalP"/>
    </source>
</evidence>
<organism evidence="2 3">
    <name type="scientific">Candidatus Bacteroides intestinipullorum</name>
    <dbReference type="NCBI Taxonomy" id="2838471"/>
    <lineage>
        <taxon>Bacteria</taxon>
        <taxon>Pseudomonadati</taxon>
        <taxon>Bacteroidota</taxon>
        <taxon>Bacteroidia</taxon>
        <taxon>Bacteroidales</taxon>
        <taxon>Bacteroidaceae</taxon>
        <taxon>Bacteroides</taxon>
    </lineage>
</organism>
<sequence length="159" mass="17609">MMKSKVYLIVGLLAMCGILGACKSPSTAAFYTFETECVTDVGDGSVVVRAWGQGASRADATEQAKRRAVHDIIFKGLQKGSCQWKPLLFEVNAEEKHQEYFNRFFAKGGDYADFIKMDATKSGSGVKAESKTRDSYGLVVRVLRADLEKRLIEDQILVK</sequence>
<proteinExistence type="predicted"/>
<dbReference type="EMBL" id="JAHLFO010000059">
    <property type="protein sequence ID" value="MBU3813806.1"/>
    <property type="molecule type" value="Genomic_DNA"/>
</dbReference>
<keyword evidence="1" id="KW-0732">Signal</keyword>
<dbReference type="Proteomes" id="UP000824236">
    <property type="component" value="Unassembled WGS sequence"/>
</dbReference>
<accession>A0A9E2KGM2</accession>
<evidence type="ECO:0008006" key="4">
    <source>
        <dbReference type="Google" id="ProtNLM"/>
    </source>
</evidence>